<evidence type="ECO:0000313" key="7">
    <source>
        <dbReference type="EMBL" id="OGM63563.1"/>
    </source>
</evidence>
<dbReference type="Pfam" id="PF04101">
    <property type="entry name" value="Glyco_tran_28_C"/>
    <property type="match status" value="1"/>
</dbReference>
<accession>A0A1F8BHQ2</accession>
<dbReference type="AlphaFoldDB" id="A0A1F8BHQ2"/>
<evidence type="ECO:0008006" key="9">
    <source>
        <dbReference type="Google" id="ProtNLM"/>
    </source>
</evidence>
<dbReference type="EMBL" id="MGHF01000014">
    <property type="protein sequence ID" value="OGM63563.1"/>
    <property type="molecule type" value="Genomic_DNA"/>
</dbReference>
<proteinExistence type="inferred from homology"/>
<dbReference type="Pfam" id="PF06925">
    <property type="entry name" value="MGDG_synth"/>
    <property type="match status" value="1"/>
</dbReference>
<dbReference type="Gene3D" id="3.40.50.2000">
    <property type="entry name" value="Glycogen Phosphorylase B"/>
    <property type="match status" value="1"/>
</dbReference>
<dbReference type="InterPro" id="IPR050519">
    <property type="entry name" value="Glycosyltransf_28_UgtP"/>
</dbReference>
<sequence length="374" mass="41480">MEPKKIMILMAKTGGGHNAVAEAVKEVFDRFYKGKIEAEIVDGLRTFAPFPISHLDTTYPWQIKLDGGVTYGAAWRLLNHRGIAKGFMRSWRMVVESAVKKIASQKVDSLVVTHPIFVDPCVWALKKFNKKTKFIVIVPDLKVTHALYGNPDVDLVLVPSYECFDQAVRHGVSSRKIKLVGLPLRSEFRKSYTNKKSLKKILKLDPAKPLILLMGGGEGMGSFKNIALHLNKLRDAQIVAFVGKNEKLKNTLMGENLGNNFHIQGFTKNVAKFMFAADIIVTKAGPTTVSEALTCGLPIIISGYIPNQESKNANYVEEIGAGKIVEEPEKIAITVKKWLKDKKLLAKMSQNALSNSDPKAALKAAKEIYNYLVN</sequence>
<dbReference type="GO" id="GO:0016758">
    <property type="term" value="F:hexosyltransferase activity"/>
    <property type="evidence" value="ECO:0007669"/>
    <property type="project" value="InterPro"/>
</dbReference>
<reference evidence="7 8" key="1">
    <citation type="journal article" date="2016" name="Nat. Commun.">
        <title>Thousands of microbial genomes shed light on interconnected biogeochemical processes in an aquifer system.</title>
        <authorList>
            <person name="Anantharaman K."/>
            <person name="Brown C.T."/>
            <person name="Hug L.A."/>
            <person name="Sharon I."/>
            <person name="Castelle C.J."/>
            <person name="Probst A.J."/>
            <person name="Thomas B.C."/>
            <person name="Singh A."/>
            <person name="Wilkins M.J."/>
            <person name="Karaoz U."/>
            <person name="Brodie E.L."/>
            <person name="Williams K.H."/>
            <person name="Hubbard S.S."/>
            <person name="Banfield J.F."/>
        </authorList>
    </citation>
    <scope>NUCLEOTIDE SEQUENCE [LARGE SCALE GENOMIC DNA]</scope>
</reference>
<dbReference type="GO" id="GO:0009247">
    <property type="term" value="P:glycolipid biosynthetic process"/>
    <property type="evidence" value="ECO:0007669"/>
    <property type="project" value="InterPro"/>
</dbReference>
<dbReference type="SUPFAM" id="SSF53756">
    <property type="entry name" value="UDP-Glycosyltransferase/glycogen phosphorylase"/>
    <property type="match status" value="1"/>
</dbReference>
<evidence type="ECO:0000256" key="3">
    <source>
        <dbReference type="ARBA" id="ARBA00022676"/>
    </source>
</evidence>
<comment type="similarity">
    <text evidence="2">Belongs to the glycosyltransferase 28 family.</text>
</comment>
<dbReference type="PANTHER" id="PTHR43025">
    <property type="entry name" value="MONOGALACTOSYLDIACYLGLYCEROL SYNTHASE"/>
    <property type="match status" value="1"/>
</dbReference>
<dbReference type="GO" id="GO:0016020">
    <property type="term" value="C:membrane"/>
    <property type="evidence" value="ECO:0007669"/>
    <property type="project" value="UniProtKB-SubCell"/>
</dbReference>
<organism evidence="7 8">
    <name type="scientific">Candidatus Woesebacteria bacterium RIFCSPLOWO2_01_FULL_39_21</name>
    <dbReference type="NCBI Taxonomy" id="1802519"/>
    <lineage>
        <taxon>Bacteria</taxon>
        <taxon>Candidatus Woeseibacteriota</taxon>
    </lineage>
</organism>
<protein>
    <recommendedName>
        <fullName evidence="9">Galactosyldiacylglycerol synthase</fullName>
    </recommendedName>
</protein>
<evidence type="ECO:0000256" key="4">
    <source>
        <dbReference type="ARBA" id="ARBA00022679"/>
    </source>
</evidence>
<evidence type="ECO:0000259" key="6">
    <source>
        <dbReference type="Pfam" id="PF06925"/>
    </source>
</evidence>
<keyword evidence="3" id="KW-0328">Glycosyltransferase</keyword>
<dbReference type="PANTHER" id="PTHR43025:SF3">
    <property type="entry name" value="MONOGALACTOSYLDIACYLGLYCEROL SYNTHASE 1, CHLOROPLASTIC"/>
    <property type="match status" value="1"/>
</dbReference>
<feature type="domain" description="Glycosyl transferase family 28 C-terminal" evidence="5">
    <location>
        <begin position="211"/>
        <end position="360"/>
    </location>
</feature>
<evidence type="ECO:0000313" key="8">
    <source>
        <dbReference type="Proteomes" id="UP000177082"/>
    </source>
</evidence>
<dbReference type="Proteomes" id="UP000177082">
    <property type="component" value="Unassembled WGS sequence"/>
</dbReference>
<evidence type="ECO:0000256" key="2">
    <source>
        <dbReference type="ARBA" id="ARBA00006962"/>
    </source>
</evidence>
<dbReference type="InterPro" id="IPR009695">
    <property type="entry name" value="Diacylglyc_glucosyltr_N"/>
</dbReference>
<keyword evidence="4" id="KW-0808">Transferase</keyword>
<gene>
    <name evidence="7" type="ORF">A2961_01185</name>
</gene>
<comment type="caution">
    <text evidence="7">The sequence shown here is derived from an EMBL/GenBank/DDBJ whole genome shotgun (WGS) entry which is preliminary data.</text>
</comment>
<dbReference type="STRING" id="1802519.A2961_01185"/>
<comment type="subcellular location">
    <subcellularLocation>
        <location evidence="1">Membrane</location>
    </subcellularLocation>
</comment>
<feature type="domain" description="Diacylglycerol glucosyltransferase N-terminal" evidence="6">
    <location>
        <begin position="17"/>
        <end position="183"/>
    </location>
</feature>
<evidence type="ECO:0000259" key="5">
    <source>
        <dbReference type="Pfam" id="PF04101"/>
    </source>
</evidence>
<dbReference type="InterPro" id="IPR007235">
    <property type="entry name" value="Glyco_trans_28_C"/>
</dbReference>
<evidence type="ECO:0000256" key="1">
    <source>
        <dbReference type="ARBA" id="ARBA00004370"/>
    </source>
</evidence>
<name>A0A1F8BHQ2_9BACT</name>